<dbReference type="InterPro" id="IPR018247">
    <property type="entry name" value="EF_Hand_1_Ca_BS"/>
</dbReference>
<protein>
    <recommendedName>
        <fullName evidence="3">EF hand</fullName>
    </recommendedName>
</protein>
<evidence type="ECO:0000313" key="1">
    <source>
        <dbReference type="EMBL" id="SNS26483.1"/>
    </source>
</evidence>
<dbReference type="Proteomes" id="UP000198432">
    <property type="component" value="Unassembled WGS sequence"/>
</dbReference>
<accession>A0A239D4E2</accession>
<dbReference type="Gene3D" id="1.10.238.10">
    <property type="entry name" value="EF-hand"/>
    <property type="match status" value="1"/>
</dbReference>
<dbReference type="PROSITE" id="PS00018">
    <property type="entry name" value="EF_HAND_1"/>
    <property type="match status" value="2"/>
</dbReference>
<gene>
    <name evidence="1" type="ORF">SAMN06296052_10418</name>
</gene>
<sequence>MKKHETSLAKLIRNGLCLFLVGGMVACGGETEVADEGAVADAEVTEEVAVADTWDANEFNTTFASTDYYEGWDVNDDNFLDENEYRTGFYDTWDVNDDNQLDENEWNTGTRDWGVDNAAWAGLDTSGDGFVDENEYNTGFDTAVWFGEWDQDDDNLLSEREYTDGVFGQWDENDDAALDENEYRLYTVYYGV</sequence>
<dbReference type="InterPro" id="IPR011992">
    <property type="entry name" value="EF-hand-dom_pair"/>
</dbReference>
<dbReference type="SUPFAM" id="SSF47473">
    <property type="entry name" value="EF-hand"/>
    <property type="match status" value="1"/>
</dbReference>
<organism evidence="1 2">
    <name type="scientific">Pontibacter ummariensis</name>
    <dbReference type="NCBI Taxonomy" id="1610492"/>
    <lineage>
        <taxon>Bacteria</taxon>
        <taxon>Pseudomonadati</taxon>
        <taxon>Bacteroidota</taxon>
        <taxon>Cytophagia</taxon>
        <taxon>Cytophagales</taxon>
        <taxon>Hymenobacteraceae</taxon>
        <taxon>Pontibacter</taxon>
    </lineage>
</organism>
<evidence type="ECO:0008006" key="3">
    <source>
        <dbReference type="Google" id="ProtNLM"/>
    </source>
</evidence>
<proteinExistence type="predicted"/>
<dbReference type="PROSITE" id="PS51257">
    <property type="entry name" value="PROKAR_LIPOPROTEIN"/>
    <property type="match status" value="1"/>
</dbReference>
<dbReference type="OrthoDB" id="852195at2"/>
<evidence type="ECO:0000313" key="2">
    <source>
        <dbReference type="Proteomes" id="UP000198432"/>
    </source>
</evidence>
<name>A0A239D4E2_9BACT</name>
<dbReference type="RefSeq" id="WP_144266272.1">
    <property type="nucleotide sequence ID" value="NZ_FZOQ01000004.1"/>
</dbReference>
<keyword evidence="2" id="KW-1185">Reference proteome</keyword>
<dbReference type="EMBL" id="FZOQ01000004">
    <property type="protein sequence ID" value="SNS26483.1"/>
    <property type="molecule type" value="Genomic_DNA"/>
</dbReference>
<reference evidence="2" key="1">
    <citation type="submission" date="2017-06" db="EMBL/GenBank/DDBJ databases">
        <authorList>
            <person name="Varghese N."/>
            <person name="Submissions S."/>
        </authorList>
    </citation>
    <scope>NUCLEOTIDE SEQUENCE [LARGE SCALE GENOMIC DNA]</scope>
    <source>
        <strain evidence="2">NKM1</strain>
    </source>
</reference>
<dbReference type="AlphaFoldDB" id="A0A239D4E2"/>